<protein>
    <submittedName>
        <fullName evidence="2">Beta-propeller domain-containing protein</fullName>
    </submittedName>
</protein>
<feature type="region of interest" description="Disordered" evidence="1">
    <location>
        <begin position="116"/>
        <end position="146"/>
    </location>
</feature>
<gene>
    <name evidence="2" type="ORF">OB960_06445</name>
</gene>
<evidence type="ECO:0000313" key="3">
    <source>
        <dbReference type="Proteomes" id="UP001321018"/>
    </source>
</evidence>
<evidence type="ECO:0000256" key="1">
    <source>
        <dbReference type="SAM" id="MobiDB-lite"/>
    </source>
</evidence>
<comment type="caution">
    <text evidence="2">The sequence shown here is derived from an EMBL/GenBank/DDBJ whole genome shotgun (WGS) entry which is preliminary data.</text>
</comment>
<feature type="region of interest" description="Disordered" evidence="1">
    <location>
        <begin position="34"/>
        <end position="69"/>
    </location>
</feature>
<feature type="compositionally biased region" description="Acidic residues" evidence="1">
    <location>
        <begin position="43"/>
        <end position="63"/>
    </location>
</feature>
<dbReference type="SUPFAM" id="SSF75011">
    <property type="entry name" value="3-carboxy-cis,cis-mucoante lactonizing enzyme"/>
    <property type="match status" value="1"/>
</dbReference>
<dbReference type="Pfam" id="PF09826">
    <property type="entry name" value="Beta_propel"/>
    <property type="match status" value="1"/>
</dbReference>
<dbReference type="InterPro" id="IPR019198">
    <property type="entry name" value="Beta_propeller_containing"/>
</dbReference>
<dbReference type="RefSeq" id="WP_338002876.1">
    <property type="nucleotide sequence ID" value="NZ_JAOPKA010000003.1"/>
</dbReference>
<organism evidence="2 3">
    <name type="scientific">Natronoglomus mannanivorans</name>
    <dbReference type="NCBI Taxonomy" id="2979990"/>
    <lineage>
        <taxon>Archaea</taxon>
        <taxon>Methanobacteriati</taxon>
        <taxon>Methanobacteriota</taxon>
        <taxon>Stenosarchaea group</taxon>
        <taxon>Halobacteria</taxon>
        <taxon>Halobacteriales</taxon>
        <taxon>Natrialbaceae</taxon>
        <taxon>Natronoglomus</taxon>
    </lineage>
</organism>
<reference evidence="2" key="1">
    <citation type="submission" date="2022-09" db="EMBL/GenBank/DDBJ databases">
        <title>Enrichment on poylsaccharides allowed isolation of novel metabolic and taxonomic groups of Haloarchaea.</title>
        <authorList>
            <person name="Sorokin D.Y."/>
            <person name="Elcheninov A.G."/>
            <person name="Khizhniak T.V."/>
            <person name="Kolganova T.V."/>
            <person name="Kublanov I.V."/>
        </authorList>
    </citation>
    <scope>NUCLEOTIDE SEQUENCE</scope>
    <source>
        <strain evidence="2">AArc-xg1-1</strain>
    </source>
</reference>
<accession>A0AAP2YYA7</accession>
<sequence>MTTTFTPNRRLVAVALVALLVGSAIGLAAGGVIDAPTATADDPNPDDDGDDPTVSGDDTDDDRDPSIDRFDSSAAFASYLRDAGSSTNYLGGGLDQGAVAVDRMDGVAVEEDVAMEAEESAEVGTGTGATSGNGDAGSAGGPDRYSETNVQEAALDEPDILKTDGRTIYYADRNRYDRHGDTHIIDASEPTTPSKIAELPTNGELLLTEDTVVSFARDRLHGYDVSDPSEPEQTWSTGLDGYIETARLADGDLYLVVADRADPGDPCPIEPLGNDGPEVACTDVHYPTEQTDADTVYTTMRVDPATGEVEDRVSFLGSARTTATYVSENAVYLTYADSPSQAELRLEFLLTDGRELLDEDTVERLERLESYDISDRAKRIEIDAILREWRSGFDREERRSVEREFEEAWTSYAEEHMRQFTRTGVVKVDIDGDLAVSAAGSVPGTPLNQWSMDEHDGHLRIATTVRAPAVDSENDLYVLDGDLETVGEVVGMGVDERIYSVRYEGDTAYVVTFREIDPFHVIDVSDPGNPELQGELKLPGFSTYMHPLGEDRVLGIGEERGNVKAVIFDASDPENPVVEDDAVLDDRWSAVRDSHNAFLIDERHGVFFLPGSEGGHVFAYEDGLERVTTVETDGPALRAMYLEDYLYVFGEAELVVVDETTWEEETYLDLRED</sequence>
<dbReference type="Proteomes" id="UP001321018">
    <property type="component" value="Unassembled WGS sequence"/>
</dbReference>
<dbReference type="InterPro" id="IPR014441">
    <property type="entry name" value="UCP006425_b-propeller"/>
</dbReference>
<dbReference type="PIRSF" id="PIRSF006425">
    <property type="entry name" value="UCP006425_WD40"/>
    <property type="match status" value="1"/>
</dbReference>
<dbReference type="AlphaFoldDB" id="A0AAP2YYA7"/>
<proteinExistence type="predicted"/>
<dbReference type="EMBL" id="JAOPKA010000003">
    <property type="protein sequence ID" value="MCU4741040.1"/>
    <property type="molecule type" value="Genomic_DNA"/>
</dbReference>
<evidence type="ECO:0000313" key="2">
    <source>
        <dbReference type="EMBL" id="MCU4741040.1"/>
    </source>
</evidence>
<feature type="compositionally biased region" description="Gly residues" evidence="1">
    <location>
        <begin position="125"/>
        <end position="140"/>
    </location>
</feature>
<name>A0AAP2YYA7_9EURY</name>